<gene>
    <name evidence="1" type="ORF">RDI58_028199</name>
</gene>
<evidence type="ECO:0000313" key="2">
    <source>
        <dbReference type="Proteomes" id="UP001371456"/>
    </source>
</evidence>
<reference evidence="1 2" key="1">
    <citation type="submission" date="2024-02" db="EMBL/GenBank/DDBJ databases">
        <title>de novo genome assembly of Solanum bulbocastanum strain 11H21.</title>
        <authorList>
            <person name="Hosaka A.J."/>
        </authorList>
    </citation>
    <scope>NUCLEOTIDE SEQUENCE [LARGE SCALE GENOMIC DNA]</scope>
    <source>
        <tissue evidence="1">Young leaves</tissue>
    </source>
</reference>
<sequence>MQIITGGYMDDRGWSLLHIVARKVKRLFNEGMDANVTAKSLGTPLHHAAKETKKEESNQILDQKWCIFAR</sequence>
<evidence type="ECO:0000313" key="1">
    <source>
        <dbReference type="EMBL" id="KAK6772961.1"/>
    </source>
</evidence>
<proteinExistence type="predicted"/>
<accession>A0AAN8XYS0</accession>
<dbReference type="AlphaFoldDB" id="A0AAN8XYS0"/>
<dbReference type="Proteomes" id="UP001371456">
    <property type="component" value="Unassembled WGS sequence"/>
</dbReference>
<dbReference type="Gene3D" id="1.25.40.20">
    <property type="entry name" value="Ankyrin repeat-containing domain"/>
    <property type="match status" value="1"/>
</dbReference>
<comment type="caution">
    <text evidence="1">The sequence shown here is derived from an EMBL/GenBank/DDBJ whole genome shotgun (WGS) entry which is preliminary data.</text>
</comment>
<protein>
    <submittedName>
        <fullName evidence="1">Uncharacterized protein</fullName>
    </submittedName>
</protein>
<name>A0AAN8XYS0_SOLBU</name>
<dbReference type="InterPro" id="IPR036770">
    <property type="entry name" value="Ankyrin_rpt-contain_sf"/>
</dbReference>
<organism evidence="1 2">
    <name type="scientific">Solanum bulbocastanum</name>
    <name type="common">Wild potato</name>
    <dbReference type="NCBI Taxonomy" id="147425"/>
    <lineage>
        <taxon>Eukaryota</taxon>
        <taxon>Viridiplantae</taxon>
        <taxon>Streptophyta</taxon>
        <taxon>Embryophyta</taxon>
        <taxon>Tracheophyta</taxon>
        <taxon>Spermatophyta</taxon>
        <taxon>Magnoliopsida</taxon>
        <taxon>eudicotyledons</taxon>
        <taxon>Gunneridae</taxon>
        <taxon>Pentapetalae</taxon>
        <taxon>asterids</taxon>
        <taxon>lamiids</taxon>
        <taxon>Solanales</taxon>
        <taxon>Solanaceae</taxon>
        <taxon>Solanoideae</taxon>
        <taxon>Solaneae</taxon>
        <taxon>Solanum</taxon>
    </lineage>
</organism>
<dbReference type="SUPFAM" id="SSF48403">
    <property type="entry name" value="Ankyrin repeat"/>
    <property type="match status" value="1"/>
</dbReference>
<keyword evidence="2" id="KW-1185">Reference proteome</keyword>
<dbReference type="EMBL" id="JBANQN010000012">
    <property type="protein sequence ID" value="KAK6772961.1"/>
    <property type="molecule type" value="Genomic_DNA"/>
</dbReference>